<evidence type="ECO:0000259" key="2">
    <source>
        <dbReference type="SMART" id="SM00899"/>
    </source>
</evidence>
<dbReference type="KEGG" id="tpie:A7C91_09310"/>
<sequence>MIVPLSALGPGEKGIVVNIAGGHYARQRLVSMGLSPGAMVQVIESHSMGPIIFSVGGSRFAIGRGLASKVMVRKL</sequence>
<organism evidence="3 4">
    <name type="scientific">Thermococcus piezophilus</name>
    <dbReference type="NCBI Taxonomy" id="1712654"/>
    <lineage>
        <taxon>Archaea</taxon>
        <taxon>Methanobacteriati</taxon>
        <taxon>Methanobacteriota</taxon>
        <taxon>Thermococci</taxon>
        <taxon>Thermococcales</taxon>
        <taxon>Thermococcaceae</taxon>
        <taxon>Thermococcus</taxon>
    </lineage>
</organism>
<protein>
    <submittedName>
        <fullName evidence="3">Fe2+ transport protein</fullName>
    </submittedName>
</protein>
<dbReference type="EMBL" id="CP015520">
    <property type="protein sequence ID" value="ANF23345.1"/>
    <property type="molecule type" value="Genomic_DNA"/>
</dbReference>
<dbReference type="OrthoDB" id="105333at2157"/>
<keyword evidence="1" id="KW-0408">Iron</keyword>
<dbReference type="InterPro" id="IPR038157">
    <property type="entry name" value="FeoA_core_dom"/>
</dbReference>
<dbReference type="PANTHER" id="PTHR43151:SF2">
    <property type="entry name" value="FE(2+) TRANSPORT PROTEIN A-RELATED"/>
    <property type="match status" value="1"/>
</dbReference>
<dbReference type="Gene3D" id="2.30.30.90">
    <property type="match status" value="1"/>
</dbReference>
<dbReference type="SMART" id="SM00899">
    <property type="entry name" value="FeoA"/>
    <property type="match status" value="1"/>
</dbReference>
<dbReference type="STRING" id="1712654.A7C91_09310"/>
<dbReference type="AlphaFoldDB" id="A0A172WJ79"/>
<evidence type="ECO:0000313" key="4">
    <source>
        <dbReference type="Proteomes" id="UP000076969"/>
    </source>
</evidence>
<dbReference type="SUPFAM" id="SSF50037">
    <property type="entry name" value="C-terminal domain of transcriptional repressors"/>
    <property type="match status" value="1"/>
</dbReference>
<dbReference type="GeneID" id="28496390"/>
<feature type="domain" description="Ferrous iron transporter FeoA-like" evidence="2">
    <location>
        <begin position="3"/>
        <end position="74"/>
    </location>
</feature>
<accession>A0A172WJ79</accession>
<dbReference type="GO" id="GO:0046914">
    <property type="term" value="F:transition metal ion binding"/>
    <property type="evidence" value="ECO:0007669"/>
    <property type="project" value="InterPro"/>
</dbReference>
<dbReference type="InterPro" id="IPR007167">
    <property type="entry name" value="Fe-transptr_FeoA-like"/>
</dbReference>
<evidence type="ECO:0000256" key="1">
    <source>
        <dbReference type="ARBA" id="ARBA00023004"/>
    </source>
</evidence>
<gene>
    <name evidence="3" type="ORF">A7C91_09310</name>
</gene>
<proteinExistence type="predicted"/>
<reference evidence="4" key="1">
    <citation type="journal article" date="2016" name="Syst. Appl. Microbiol.">
        <title>Thermococcus piezophilus sp. nov., a novel hyperthermophilic and piezophilic archaeon with a broad pressure range for growth, isolated from a deepest hydrothermal vent at the Mid-Cayman Rise.</title>
        <authorList>
            <person name="Dalmasso C."/>
            <person name="Oger P."/>
            <person name="Selva G."/>
            <person name="Courtine D."/>
            <person name="L'Haridon S."/>
            <person name="Garlaschelli A."/>
            <person name="Roussel E."/>
            <person name="Miyazaki J."/>
            <person name="Reveillaud J."/>
            <person name="Jebbar M."/>
            <person name="Takai K."/>
            <person name="Maignien L."/>
            <person name="Alain K."/>
        </authorList>
    </citation>
    <scope>NUCLEOTIDE SEQUENCE [LARGE SCALE GENOMIC DNA]</scope>
    <source>
        <strain evidence="4">CDGS</strain>
    </source>
</reference>
<name>A0A172WJ79_9EURY</name>
<dbReference type="RefSeq" id="WP_068666909.1">
    <property type="nucleotide sequence ID" value="NZ_CP015520.1"/>
</dbReference>
<dbReference type="InterPro" id="IPR008988">
    <property type="entry name" value="Transcriptional_repressor_C"/>
</dbReference>
<dbReference type="Proteomes" id="UP000076969">
    <property type="component" value="Chromosome"/>
</dbReference>
<dbReference type="InterPro" id="IPR053184">
    <property type="entry name" value="FeoA-like"/>
</dbReference>
<dbReference type="PANTHER" id="PTHR43151">
    <property type="entry name" value="FEOA FAMILY PROTEIN"/>
    <property type="match status" value="1"/>
</dbReference>
<evidence type="ECO:0000313" key="3">
    <source>
        <dbReference type="EMBL" id="ANF23345.1"/>
    </source>
</evidence>
<keyword evidence="4" id="KW-1185">Reference proteome</keyword>
<dbReference type="Pfam" id="PF04023">
    <property type="entry name" value="FeoA"/>
    <property type="match status" value="1"/>
</dbReference>